<sequence>MSTTVDVEHSPAVFILLAGAPFPIESTRRSSTPFTDGKSRLLWRTCVMAAAAGLFITRPPSTAAHEVLPSTEAKWNGAKRPGVAEVARHAFQRSKLKLGDSDASARENTNGAELLRSKQGMSRGLHVSFIVNSRRSSSFL</sequence>
<reference evidence="1 2" key="1">
    <citation type="journal article" date="2015" name="Sci. Rep.">
        <title>The power of single molecule real-time sequencing technology in the de novo assembly of a eukaryotic genome.</title>
        <authorList>
            <person name="Sakai H."/>
            <person name="Naito K."/>
            <person name="Ogiso-Tanaka E."/>
            <person name="Takahashi Y."/>
            <person name="Iseki K."/>
            <person name="Muto C."/>
            <person name="Satou K."/>
            <person name="Teruya K."/>
            <person name="Shiroma A."/>
            <person name="Shimoji M."/>
            <person name="Hirano T."/>
            <person name="Itoh T."/>
            <person name="Kaga A."/>
            <person name="Tomooka N."/>
        </authorList>
    </citation>
    <scope>NUCLEOTIDE SEQUENCE [LARGE SCALE GENOMIC DNA]</scope>
    <source>
        <strain evidence="2">cv. Shumari</strain>
    </source>
</reference>
<evidence type="ECO:0000313" key="1">
    <source>
        <dbReference type="EMBL" id="BAT85443.1"/>
    </source>
</evidence>
<accession>A0A0S3RXZ1</accession>
<name>A0A0S3RXZ1_PHAAN</name>
<dbReference type="EMBL" id="AP015037">
    <property type="protein sequence ID" value="BAT85443.1"/>
    <property type="molecule type" value="Genomic_DNA"/>
</dbReference>
<gene>
    <name evidence="1" type="primary">Vigan.04G299300</name>
    <name evidence="1" type="ORF">VIGAN_04299300</name>
</gene>
<dbReference type="OrthoDB" id="10595591at2759"/>
<proteinExistence type="predicted"/>
<dbReference type="AlphaFoldDB" id="A0A0S3RXZ1"/>
<keyword evidence="2" id="KW-1185">Reference proteome</keyword>
<protein>
    <submittedName>
        <fullName evidence="1">Uncharacterized protein</fullName>
    </submittedName>
</protein>
<organism evidence="1 2">
    <name type="scientific">Vigna angularis var. angularis</name>
    <dbReference type="NCBI Taxonomy" id="157739"/>
    <lineage>
        <taxon>Eukaryota</taxon>
        <taxon>Viridiplantae</taxon>
        <taxon>Streptophyta</taxon>
        <taxon>Embryophyta</taxon>
        <taxon>Tracheophyta</taxon>
        <taxon>Spermatophyta</taxon>
        <taxon>Magnoliopsida</taxon>
        <taxon>eudicotyledons</taxon>
        <taxon>Gunneridae</taxon>
        <taxon>Pentapetalae</taxon>
        <taxon>rosids</taxon>
        <taxon>fabids</taxon>
        <taxon>Fabales</taxon>
        <taxon>Fabaceae</taxon>
        <taxon>Papilionoideae</taxon>
        <taxon>50 kb inversion clade</taxon>
        <taxon>NPAAA clade</taxon>
        <taxon>indigoferoid/millettioid clade</taxon>
        <taxon>Phaseoleae</taxon>
        <taxon>Vigna</taxon>
    </lineage>
</organism>
<dbReference type="Proteomes" id="UP000291084">
    <property type="component" value="Chromosome 4"/>
</dbReference>
<evidence type="ECO:0000313" key="2">
    <source>
        <dbReference type="Proteomes" id="UP000291084"/>
    </source>
</evidence>